<gene>
    <name evidence="5" type="ORF">L0668_15775</name>
</gene>
<organism evidence="5 6">
    <name type="scientific">Paraglaciecola algarum</name>
    <dbReference type="NCBI Taxonomy" id="3050085"/>
    <lineage>
        <taxon>Bacteria</taxon>
        <taxon>Pseudomonadati</taxon>
        <taxon>Pseudomonadota</taxon>
        <taxon>Gammaproteobacteria</taxon>
        <taxon>Alteromonadales</taxon>
        <taxon>Alteromonadaceae</taxon>
        <taxon>Paraglaciecola</taxon>
    </lineage>
</organism>
<dbReference type="InterPro" id="IPR000843">
    <property type="entry name" value="HTH_LacI"/>
</dbReference>
<name>A0ABS9D9F5_9ALTE</name>
<dbReference type="Pfam" id="PF13377">
    <property type="entry name" value="Peripla_BP_3"/>
    <property type="match status" value="1"/>
</dbReference>
<dbReference type="InterPro" id="IPR046335">
    <property type="entry name" value="LacI/GalR-like_sensor"/>
</dbReference>
<comment type="caution">
    <text evidence="5">The sequence shown here is derived from an EMBL/GenBank/DDBJ whole genome shotgun (WGS) entry which is preliminary data.</text>
</comment>
<protein>
    <submittedName>
        <fullName evidence="5">LacI family DNA-binding transcriptional regulator</fullName>
    </submittedName>
</protein>
<proteinExistence type="predicted"/>
<accession>A0ABS9D9F5</accession>
<evidence type="ECO:0000256" key="2">
    <source>
        <dbReference type="ARBA" id="ARBA00023125"/>
    </source>
</evidence>
<evidence type="ECO:0000313" key="5">
    <source>
        <dbReference type="EMBL" id="MCF2949580.1"/>
    </source>
</evidence>
<dbReference type="Gene3D" id="3.40.50.2300">
    <property type="match status" value="2"/>
</dbReference>
<dbReference type="PROSITE" id="PS00356">
    <property type="entry name" value="HTH_LACI_1"/>
    <property type="match status" value="1"/>
</dbReference>
<dbReference type="EMBL" id="JAKGAS010000009">
    <property type="protein sequence ID" value="MCF2949580.1"/>
    <property type="molecule type" value="Genomic_DNA"/>
</dbReference>
<dbReference type="Gene3D" id="1.10.260.40">
    <property type="entry name" value="lambda repressor-like DNA-binding domains"/>
    <property type="match status" value="1"/>
</dbReference>
<dbReference type="SUPFAM" id="SSF53822">
    <property type="entry name" value="Periplasmic binding protein-like I"/>
    <property type="match status" value="1"/>
</dbReference>
<dbReference type="CDD" id="cd06270">
    <property type="entry name" value="PBP1_GalS-like"/>
    <property type="match status" value="1"/>
</dbReference>
<dbReference type="InterPro" id="IPR028082">
    <property type="entry name" value="Peripla_BP_I"/>
</dbReference>
<evidence type="ECO:0000256" key="3">
    <source>
        <dbReference type="ARBA" id="ARBA00023163"/>
    </source>
</evidence>
<dbReference type="SMART" id="SM00354">
    <property type="entry name" value="HTH_LACI"/>
    <property type="match status" value="1"/>
</dbReference>
<dbReference type="Pfam" id="PF00356">
    <property type="entry name" value="LacI"/>
    <property type="match status" value="1"/>
</dbReference>
<evidence type="ECO:0000313" key="6">
    <source>
        <dbReference type="Proteomes" id="UP001521137"/>
    </source>
</evidence>
<dbReference type="Proteomes" id="UP001521137">
    <property type="component" value="Unassembled WGS sequence"/>
</dbReference>
<keyword evidence="1" id="KW-0805">Transcription regulation</keyword>
<sequence length="335" mass="36339">MVTVKDVAKVAGVSTATVSRVLNGQGKVGEQCRARVTKVIKELGYKVSSKKTASVSNNTQIIGLVTPKISMAFFGLLAAGAEQTARELGSNLMICNTLYDKDSEINSIQSLIKQGCKSIILHSEYTDSDELVALSKDIPGLVLINRFIPEISERCVWFDNISSAQQGANYVLDQGHKDIALISSIYQNGDPSARLMGTKQALLLRGINLGDERIFEAAANIEGGIEATNELIQSGKPFSAIIAFNDLMAIGAMHALNKANIKVPEQVSVLGFDDLPISRAAMPQLTTMSYPIEDMAKYAVNLSLSLIEDKPQHAKQTHLFLSELVKRDTISKKIQ</sequence>
<dbReference type="RefSeq" id="WP_235313684.1">
    <property type="nucleotide sequence ID" value="NZ_JAKGAS010000009.1"/>
</dbReference>
<dbReference type="PANTHER" id="PTHR30146">
    <property type="entry name" value="LACI-RELATED TRANSCRIPTIONAL REPRESSOR"/>
    <property type="match status" value="1"/>
</dbReference>
<dbReference type="CDD" id="cd01392">
    <property type="entry name" value="HTH_LacI"/>
    <property type="match status" value="1"/>
</dbReference>
<evidence type="ECO:0000259" key="4">
    <source>
        <dbReference type="PROSITE" id="PS50932"/>
    </source>
</evidence>
<dbReference type="SUPFAM" id="SSF47413">
    <property type="entry name" value="lambda repressor-like DNA-binding domains"/>
    <property type="match status" value="1"/>
</dbReference>
<dbReference type="PRINTS" id="PR00036">
    <property type="entry name" value="HTHLACI"/>
</dbReference>
<feature type="domain" description="HTH lacI-type" evidence="4">
    <location>
        <begin position="2"/>
        <end position="56"/>
    </location>
</feature>
<dbReference type="InterPro" id="IPR010982">
    <property type="entry name" value="Lambda_DNA-bd_dom_sf"/>
</dbReference>
<keyword evidence="2 5" id="KW-0238">DNA-binding</keyword>
<keyword evidence="3" id="KW-0804">Transcription</keyword>
<dbReference type="PROSITE" id="PS50932">
    <property type="entry name" value="HTH_LACI_2"/>
    <property type="match status" value="1"/>
</dbReference>
<keyword evidence="6" id="KW-1185">Reference proteome</keyword>
<dbReference type="PANTHER" id="PTHR30146:SF109">
    <property type="entry name" value="HTH-TYPE TRANSCRIPTIONAL REGULATOR GALS"/>
    <property type="match status" value="1"/>
</dbReference>
<dbReference type="GO" id="GO:0003677">
    <property type="term" value="F:DNA binding"/>
    <property type="evidence" value="ECO:0007669"/>
    <property type="project" value="UniProtKB-KW"/>
</dbReference>
<reference evidence="5 6" key="1">
    <citation type="submission" date="2022-01" db="EMBL/GenBank/DDBJ databases">
        <title>Paraglaciecola sp. G1-23.</title>
        <authorList>
            <person name="Jin M.S."/>
            <person name="Han D.M."/>
            <person name="Kim H.M."/>
            <person name="Jeon C.O."/>
        </authorList>
    </citation>
    <scope>NUCLEOTIDE SEQUENCE [LARGE SCALE GENOMIC DNA]</scope>
    <source>
        <strain evidence="5 6">G1-23</strain>
    </source>
</reference>
<evidence type="ECO:0000256" key="1">
    <source>
        <dbReference type="ARBA" id="ARBA00023015"/>
    </source>
</evidence>